<feature type="non-terminal residue" evidence="8">
    <location>
        <position position="1"/>
    </location>
</feature>
<dbReference type="Proteomes" id="UP000294513">
    <property type="component" value="Unassembled WGS sequence"/>
</dbReference>
<proteinExistence type="predicted"/>
<dbReference type="InterPro" id="IPR036259">
    <property type="entry name" value="MFS_trans_sf"/>
</dbReference>
<evidence type="ECO:0000256" key="3">
    <source>
        <dbReference type="ARBA" id="ARBA00022475"/>
    </source>
</evidence>
<feature type="transmembrane region" description="Helical" evidence="7">
    <location>
        <begin position="12"/>
        <end position="31"/>
    </location>
</feature>
<accession>A0A4R5A2N7</accession>
<gene>
    <name evidence="8" type="ORF">E1298_40600</name>
</gene>
<evidence type="ECO:0000256" key="1">
    <source>
        <dbReference type="ARBA" id="ARBA00004651"/>
    </source>
</evidence>
<keyword evidence="4 7" id="KW-0812">Transmembrane</keyword>
<keyword evidence="2" id="KW-0813">Transport</keyword>
<dbReference type="SUPFAM" id="SSF103473">
    <property type="entry name" value="MFS general substrate transporter"/>
    <property type="match status" value="1"/>
</dbReference>
<evidence type="ECO:0000256" key="6">
    <source>
        <dbReference type="ARBA" id="ARBA00023136"/>
    </source>
</evidence>
<evidence type="ECO:0000313" key="8">
    <source>
        <dbReference type="EMBL" id="TDD66168.1"/>
    </source>
</evidence>
<evidence type="ECO:0000256" key="2">
    <source>
        <dbReference type="ARBA" id="ARBA00022448"/>
    </source>
</evidence>
<keyword evidence="5 7" id="KW-1133">Transmembrane helix</keyword>
<dbReference type="InterPro" id="IPR011701">
    <property type="entry name" value="MFS"/>
</dbReference>
<sequence>LLPNARRPGPRLDVLGAVLATAGIASLTYGIAHAKAALAFGAAALAAFVAAEARVRSPLIPPGLFRIRSVAVGNVAMLLAGACLSPMWYFLALSMQNVLHMSALETGLGFLPHTLLTMAVALQLTPRLMRRVGDRALIAAGSLVAAGGFLWQSRLGPGGDYLTGVLGPAVLISLGGGLLNTPLTSAVTSGVPAHDAGAASGLMNAAKQVGGALGLAALVTLDGYGDAFRAIAALLVLVAAAACALPAGPQRGNPDVRRSGRGPGTER</sequence>
<feature type="transmembrane region" description="Helical" evidence="7">
    <location>
        <begin position="67"/>
        <end position="91"/>
    </location>
</feature>
<dbReference type="EMBL" id="SMKU01000392">
    <property type="protein sequence ID" value="TDD66168.1"/>
    <property type="molecule type" value="Genomic_DNA"/>
</dbReference>
<feature type="transmembrane region" description="Helical" evidence="7">
    <location>
        <begin position="227"/>
        <end position="248"/>
    </location>
</feature>
<keyword evidence="6 7" id="KW-0472">Membrane</keyword>
<dbReference type="PANTHER" id="PTHR42718:SF46">
    <property type="entry name" value="BLR6921 PROTEIN"/>
    <property type="match status" value="1"/>
</dbReference>
<keyword evidence="9" id="KW-1185">Reference proteome</keyword>
<keyword evidence="3" id="KW-1003">Cell membrane</keyword>
<comment type="subcellular location">
    <subcellularLocation>
        <location evidence="1">Cell membrane</location>
        <topology evidence="1">Multi-pass membrane protein</topology>
    </subcellularLocation>
</comment>
<dbReference type="Pfam" id="PF07690">
    <property type="entry name" value="MFS_1"/>
    <property type="match status" value="1"/>
</dbReference>
<evidence type="ECO:0000256" key="5">
    <source>
        <dbReference type="ARBA" id="ARBA00022989"/>
    </source>
</evidence>
<feature type="transmembrane region" description="Helical" evidence="7">
    <location>
        <begin position="103"/>
        <end position="124"/>
    </location>
</feature>
<dbReference type="AlphaFoldDB" id="A0A4R5A2N7"/>
<dbReference type="RefSeq" id="WP_131902706.1">
    <property type="nucleotide sequence ID" value="NZ_SMKU01000392.1"/>
</dbReference>
<dbReference type="Gene3D" id="1.20.1250.20">
    <property type="entry name" value="MFS general substrate transporter like domains"/>
    <property type="match status" value="1"/>
</dbReference>
<protein>
    <submittedName>
        <fullName evidence="8">MFS transporter</fullName>
    </submittedName>
</protein>
<reference evidence="8 9" key="1">
    <citation type="submission" date="2019-03" db="EMBL/GenBank/DDBJ databases">
        <title>Draft genome sequences of novel Actinobacteria.</title>
        <authorList>
            <person name="Sahin N."/>
            <person name="Ay H."/>
            <person name="Saygin H."/>
        </authorList>
    </citation>
    <scope>NUCLEOTIDE SEQUENCE [LARGE SCALE GENOMIC DNA]</scope>
    <source>
        <strain evidence="8 9">H3C3</strain>
    </source>
</reference>
<dbReference type="OrthoDB" id="4325372at2"/>
<evidence type="ECO:0000256" key="7">
    <source>
        <dbReference type="SAM" id="Phobius"/>
    </source>
</evidence>
<comment type="caution">
    <text evidence="8">The sequence shown here is derived from an EMBL/GenBank/DDBJ whole genome shotgun (WGS) entry which is preliminary data.</text>
</comment>
<evidence type="ECO:0000313" key="9">
    <source>
        <dbReference type="Proteomes" id="UP000294513"/>
    </source>
</evidence>
<feature type="transmembrane region" description="Helical" evidence="7">
    <location>
        <begin position="136"/>
        <end position="153"/>
    </location>
</feature>
<dbReference type="GO" id="GO:0022857">
    <property type="term" value="F:transmembrane transporter activity"/>
    <property type="evidence" value="ECO:0007669"/>
    <property type="project" value="InterPro"/>
</dbReference>
<dbReference type="PANTHER" id="PTHR42718">
    <property type="entry name" value="MAJOR FACILITATOR SUPERFAMILY MULTIDRUG TRANSPORTER MFSC"/>
    <property type="match status" value="1"/>
</dbReference>
<organism evidence="8 9">
    <name type="scientific">Actinomadura rubrisoli</name>
    <dbReference type="NCBI Taxonomy" id="2530368"/>
    <lineage>
        <taxon>Bacteria</taxon>
        <taxon>Bacillati</taxon>
        <taxon>Actinomycetota</taxon>
        <taxon>Actinomycetes</taxon>
        <taxon>Streptosporangiales</taxon>
        <taxon>Thermomonosporaceae</taxon>
        <taxon>Actinomadura</taxon>
    </lineage>
</organism>
<evidence type="ECO:0000256" key="4">
    <source>
        <dbReference type="ARBA" id="ARBA00022692"/>
    </source>
</evidence>
<dbReference type="GO" id="GO:0005886">
    <property type="term" value="C:plasma membrane"/>
    <property type="evidence" value="ECO:0007669"/>
    <property type="project" value="UniProtKB-SubCell"/>
</dbReference>
<name>A0A4R5A2N7_9ACTN</name>